<dbReference type="Proteomes" id="UP000027093">
    <property type="component" value="Chromosome"/>
</dbReference>
<dbReference type="SUPFAM" id="SSF53790">
    <property type="entry name" value="Tetrapyrrole methylase"/>
    <property type="match status" value="1"/>
</dbReference>
<feature type="domain" description="Tetrapyrrole methylase" evidence="8">
    <location>
        <begin position="2"/>
        <end position="217"/>
    </location>
</feature>
<keyword evidence="6" id="KW-0949">S-adenosyl-L-methionine</keyword>
<dbReference type="HOGENOM" id="CLU_076014_2_1_2"/>
<evidence type="ECO:0000256" key="5">
    <source>
        <dbReference type="ARBA" id="ARBA00022679"/>
    </source>
</evidence>
<dbReference type="GO" id="GO:0009236">
    <property type="term" value="P:cobalamin biosynthetic process"/>
    <property type="evidence" value="ECO:0007669"/>
    <property type="project" value="UniProtKB-UniRule"/>
</dbReference>
<evidence type="ECO:0000313" key="10">
    <source>
        <dbReference type="Proteomes" id="UP000027093"/>
    </source>
</evidence>
<dbReference type="InterPro" id="IPR012382">
    <property type="entry name" value="CobI/CbiL"/>
</dbReference>
<dbReference type="PANTHER" id="PTHR43467">
    <property type="entry name" value="COBALT-PRECORRIN-2 C(20)-METHYLTRANSFERASE"/>
    <property type="match status" value="1"/>
</dbReference>
<keyword evidence="4 9" id="KW-0489">Methyltransferase</keyword>
<dbReference type="RefSeq" id="WP_075054972.1">
    <property type="nucleotide sequence ID" value="NZ_CP007536.1"/>
</dbReference>
<accession>A0A060HRG9</accession>
<dbReference type="InterPro" id="IPR006364">
    <property type="entry name" value="CobI/CbiL/CobIJ_dom"/>
</dbReference>
<gene>
    <name evidence="9" type="primary">cobI</name>
    <name evidence="9" type="ORF">NVIE_018650</name>
</gene>
<dbReference type="OrthoDB" id="23546at2157"/>
<dbReference type="EC" id="2.1.1.151" evidence="9"/>
<dbReference type="Gene3D" id="3.30.950.10">
    <property type="entry name" value="Methyltransferase, Cobalt-precorrin-4 Transmethylase, Domain 2"/>
    <property type="match status" value="1"/>
</dbReference>
<dbReference type="KEGG" id="nvn:NVIE_018650"/>
<proteinExistence type="inferred from homology"/>
<dbReference type="CDD" id="cd11645">
    <property type="entry name" value="Precorrin_2_C20_MT"/>
    <property type="match status" value="1"/>
</dbReference>
<dbReference type="UniPathway" id="UPA00148"/>
<dbReference type="STRING" id="926571.NVIE_018650"/>
<dbReference type="GeneID" id="74947129"/>
<keyword evidence="3" id="KW-0169">Cobalamin biosynthesis</keyword>
<comment type="pathway">
    <text evidence="1">Cofactor biosynthesis; adenosylcobalamin biosynthesis.</text>
</comment>
<evidence type="ECO:0000256" key="2">
    <source>
        <dbReference type="ARBA" id="ARBA00005879"/>
    </source>
</evidence>
<dbReference type="NCBIfam" id="TIGR01467">
    <property type="entry name" value="cobI_cbiL"/>
    <property type="match status" value="1"/>
</dbReference>
<name>A0A060HRG9_9ARCH</name>
<dbReference type="PANTHER" id="PTHR43467:SF2">
    <property type="entry name" value="COBALT-PRECORRIN-2 C(20)-METHYLTRANSFERASE"/>
    <property type="match status" value="1"/>
</dbReference>
<dbReference type="GO" id="GO:0043781">
    <property type="term" value="F:cobalt-factor II C20-methyltransferase activity"/>
    <property type="evidence" value="ECO:0007669"/>
    <property type="project" value="UniProtKB-EC"/>
</dbReference>
<evidence type="ECO:0000313" key="9">
    <source>
        <dbReference type="EMBL" id="AIC16126.1"/>
    </source>
</evidence>
<evidence type="ECO:0000256" key="7">
    <source>
        <dbReference type="PIRNR" id="PIRNR036427"/>
    </source>
</evidence>
<organism evidence="9 10">
    <name type="scientific">Nitrososphaera viennensis EN76</name>
    <dbReference type="NCBI Taxonomy" id="926571"/>
    <lineage>
        <taxon>Archaea</taxon>
        <taxon>Nitrososphaerota</taxon>
        <taxon>Nitrososphaeria</taxon>
        <taxon>Nitrososphaerales</taxon>
        <taxon>Nitrososphaeraceae</taxon>
        <taxon>Nitrososphaera</taxon>
    </lineage>
</organism>
<keyword evidence="5 9" id="KW-0808">Transferase</keyword>
<evidence type="ECO:0000256" key="6">
    <source>
        <dbReference type="ARBA" id="ARBA00022691"/>
    </source>
</evidence>
<dbReference type="EMBL" id="CP007536">
    <property type="protein sequence ID" value="AIC16126.1"/>
    <property type="molecule type" value="Genomic_DNA"/>
</dbReference>
<dbReference type="GO" id="GO:0030788">
    <property type="term" value="F:precorrin-2 C20-methyltransferase activity"/>
    <property type="evidence" value="ECO:0007669"/>
    <property type="project" value="UniProtKB-EC"/>
</dbReference>
<protein>
    <submittedName>
        <fullName evidence="9">Precorrin-2 C20-methyltransferase</fullName>
        <ecNumber evidence="9">2.1.1.130</ecNumber>
        <ecNumber evidence="9">2.1.1.151</ecNumber>
    </submittedName>
</protein>
<dbReference type="InterPro" id="IPR035996">
    <property type="entry name" value="4pyrrol_Methylase_sf"/>
</dbReference>
<dbReference type="InterPro" id="IPR000878">
    <property type="entry name" value="4pyrrol_Mease"/>
</dbReference>
<comment type="similarity">
    <text evidence="2 7">Belongs to the precorrin methyltransferase family.</text>
</comment>
<dbReference type="Pfam" id="PF00590">
    <property type="entry name" value="TP_methylase"/>
    <property type="match status" value="1"/>
</dbReference>
<dbReference type="GO" id="GO:0032259">
    <property type="term" value="P:methylation"/>
    <property type="evidence" value="ECO:0007669"/>
    <property type="project" value="UniProtKB-KW"/>
</dbReference>
<evidence type="ECO:0000256" key="3">
    <source>
        <dbReference type="ARBA" id="ARBA00022573"/>
    </source>
</evidence>
<dbReference type="EC" id="2.1.1.130" evidence="9"/>
<evidence type="ECO:0000259" key="8">
    <source>
        <dbReference type="Pfam" id="PF00590"/>
    </source>
</evidence>
<evidence type="ECO:0000256" key="1">
    <source>
        <dbReference type="ARBA" id="ARBA00004953"/>
    </source>
</evidence>
<dbReference type="PIRSF" id="PIRSF036427">
    <property type="entry name" value="Precrrn-2_mtase"/>
    <property type="match status" value="1"/>
</dbReference>
<dbReference type="InterPro" id="IPR014777">
    <property type="entry name" value="4pyrrole_Mease_sub1"/>
</dbReference>
<dbReference type="InterPro" id="IPR014776">
    <property type="entry name" value="4pyrrole_Mease_sub2"/>
</dbReference>
<reference evidence="9 10" key="1">
    <citation type="journal article" date="2014" name="Int. J. Syst. Evol. Microbiol.">
        <title>Nitrososphaera viennensis gen. nov., sp. nov., an aerobic and mesophilic, ammonia-oxidizing archaeon from soil and a member of the archaeal phylum Thaumarchaeota.</title>
        <authorList>
            <person name="Stieglmeier M."/>
            <person name="Klingl A."/>
            <person name="Alves R.J."/>
            <person name="Rittmann S.K."/>
            <person name="Melcher M."/>
            <person name="Leisch N."/>
            <person name="Schleper C."/>
        </authorList>
    </citation>
    <scope>NUCLEOTIDE SEQUENCE [LARGE SCALE GENOMIC DNA]</scope>
    <source>
        <strain evidence="9">EN76</strain>
    </source>
</reference>
<dbReference type="Gene3D" id="3.40.1010.10">
    <property type="entry name" value="Cobalt-precorrin-4 Transmethylase, Domain 1"/>
    <property type="match status" value="1"/>
</dbReference>
<evidence type="ECO:0000256" key="4">
    <source>
        <dbReference type="ARBA" id="ARBA00022603"/>
    </source>
</evidence>
<keyword evidence="10" id="KW-1185">Reference proteome</keyword>
<sequence length="246" mass="27081">MKLYCVGCGPGDPELLTVRAVNLIRGAEVIFAPTAREGKPSIALSVVEQYVDKAAKAVSLVFPMVKDRESLKDYWRRNADEIASAVRSGKKVVYLTVGDPALYSTWIYIHRELKKSHPDVEVEIVPGVASMFAIANKAKISLAEGDETVAIVPACYDMERVKRTANACDTVIFLKDGRYFDNVISMLGEAGFPDDASIAIAQDVDSEGEILEMTTLADQRGRKGPTEKYFSIMVAKKKSARQQQQQ</sequence>
<dbReference type="AlphaFoldDB" id="A0A060HRG9"/>